<dbReference type="AlphaFoldDB" id="A0A0K0DF26"/>
<evidence type="ECO:0000313" key="1">
    <source>
        <dbReference type="Proteomes" id="UP000035642"/>
    </source>
</evidence>
<organism evidence="1 2">
    <name type="scientific">Angiostrongylus cantonensis</name>
    <name type="common">Rat lungworm</name>
    <dbReference type="NCBI Taxonomy" id="6313"/>
    <lineage>
        <taxon>Eukaryota</taxon>
        <taxon>Metazoa</taxon>
        <taxon>Ecdysozoa</taxon>
        <taxon>Nematoda</taxon>
        <taxon>Chromadorea</taxon>
        <taxon>Rhabditida</taxon>
        <taxon>Rhabditina</taxon>
        <taxon>Rhabditomorpha</taxon>
        <taxon>Strongyloidea</taxon>
        <taxon>Metastrongylidae</taxon>
        <taxon>Angiostrongylus</taxon>
    </lineage>
</organism>
<protein>
    <submittedName>
        <fullName evidence="2">LITAF domain-containing protein</fullName>
    </submittedName>
</protein>
<accession>A0A0K0DF26</accession>
<sequence>MAQPCPHCNGRRVRVVNPGRMDGRNIMECTNSNCLATISLLSRSFLCINSIFSLKSATKKRFTPEIGYDAEGSVVVRCPGQREPVKLL</sequence>
<proteinExistence type="predicted"/>
<reference evidence="1" key="1">
    <citation type="submission" date="2012-09" db="EMBL/GenBank/DDBJ databases">
        <authorList>
            <person name="Martin A.A."/>
        </authorList>
    </citation>
    <scope>NUCLEOTIDE SEQUENCE</scope>
</reference>
<dbReference type="Proteomes" id="UP000035642">
    <property type="component" value="Unassembled WGS sequence"/>
</dbReference>
<reference evidence="2" key="2">
    <citation type="submission" date="2017-02" db="UniProtKB">
        <authorList>
            <consortium name="WormBaseParasite"/>
        </authorList>
    </citation>
    <scope>IDENTIFICATION</scope>
</reference>
<evidence type="ECO:0000313" key="2">
    <source>
        <dbReference type="WBParaSite" id="ACAC_0000952401-mRNA-1"/>
    </source>
</evidence>
<dbReference type="STRING" id="6313.A0A0K0DF26"/>
<name>A0A0K0DF26_ANGCA</name>
<keyword evidence="1" id="KW-1185">Reference proteome</keyword>
<dbReference type="WBParaSite" id="ACAC_0000952401-mRNA-1">
    <property type="protein sequence ID" value="ACAC_0000952401-mRNA-1"/>
    <property type="gene ID" value="ACAC_0000952401"/>
</dbReference>